<dbReference type="Gene3D" id="3.60.15.10">
    <property type="entry name" value="Ribonuclease Z/Hydroxyacylglutathione hydrolase-like"/>
    <property type="match status" value="1"/>
</dbReference>
<dbReference type="SMR" id="A0AAU9AHJ4"/>
<dbReference type="InterPro" id="IPR036866">
    <property type="entry name" value="RibonucZ/Hydroxyglut_hydro"/>
</dbReference>
<sequence>MNTTQSLSADVRSVPLVNNWFAHIYLMSPLTLGLYTKHAHLAMLDSFIDDPEQHLVSSNTPELLGGPFINYTGDPADMARFRDETMERCALHLRCADAINDMYQMLFSQAKGSGVPALYSQVDELIRYGVDIAYDVSKQPGARFIESIFYNSPLNAPQLQTVVLEKASYEPRTFVLSTPQIKNDKTAVTLSLPFGDPLWDELYAGTRDPDGLAERLRPYMQEPEREIPLLKGMLEPPKAAAADAEWTQDTPRIRYFGHACAMIQCAGVSILIDPLISYPNEAEIPHFTFDDLPAHIDYVLITHPHQDHVVFETLLRLRHKVGQVVVGRAGGGGLADVSLKLMLESCGFENVVELSEYESVSFEGGRILGAPFYGEHADLDIRAKLVFAIEMNQSVNLFFADSNPPAPEFYAPLKAMFPKIDCLFLGMECVGAPATWLYGPLLQKMLTRGEDQSRRLDGCDSAKALAMHEYFNPERLFIYAMGAEPWLTHITSILYSEETTQFKEARVVEKALRERGREAELLFGKMELLL</sequence>
<dbReference type="PANTHER" id="PTHR15032:SF4">
    <property type="entry name" value="N-ACYL-PHOSPHATIDYLETHANOLAMINE-HYDROLYZING PHOSPHOLIPASE D"/>
    <property type="match status" value="1"/>
</dbReference>
<dbReference type="SUPFAM" id="SSF56281">
    <property type="entry name" value="Metallo-hydrolase/oxidoreductase"/>
    <property type="match status" value="1"/>
</dbReference>
<dbReference type="Proteomes" id="UP000218824">
    <property type="component" value="Chromosome"/>
</dbReference>
<accession>A0AAU9AHJ4</accession>
<dbReference type="InterPro" id="IPR041141">
    <property type="entry name" value="CmlA_N"/>
</dbReference>
<dbReference type="EMBL" id="AP014940">
    <property type="protein sequence ID" value="BAV98099.1"/>
    <property type="molecule type" value="Genomic_DNA"/>
</dbReference>
<protein>
    <recommendedName>
        <fullName evidence="1">Diiron non-heme beta-hydroxylase N-terminal domain-containing protein</fullName>
    </recommendedName>
</protein>
<dbReference type="AlphaFoldDB" id="A0AAU9AHJ4"/>
<organism evidence="2 3">
    <name type="scientific">Lysobacter enzymogenes</name>
    <dbReference type="NCBI Taxonomy" id="69"/>
    <lineage>
        <taxon>Bacteria</taxon>
        <taxon>Pseudomonadati</taxon>
        <taxon>Pseudomonadota</taxon>
        <taxon>Gammaproteobacteria</taxon>
        <taxon>Lysobacterales</taxon>
        <taxon>Lysobacteraceae</taxon>
        <taxon>Lysobacter</taxon>
    </lineage>
</organism>
<reference evidence="2 3" key="1">
    <citation type="journal article" date="2017" name="DNA Res.">
        <title>Complete genome sequence and expression profile of the commercial lytic enzyme producer Lysobacter enzymogenes M497-1.</title>
        <authorList>
            <person name="Takami H."/>
            <person name="Toyoda A."/>
            <person name="Uchiyama I."/>
            <person name="Itoh T."/>
            <person name="Takaki Y."/>
            <person name="Arai W."/>
            <person name="Nishi S."/>
            <person name="Kawai M."/>
            <person name="Shinya K."/>
            <person name="Ikeda H."/>
        </authorList>
    </citation>
    <scope>NUCLEOTIDE SEQUENCE [LARGE SCALE GENOMIC DNA]</scope>
    <source>
        <strain evidence="2 3">M497-1</strain>
    </source>
</reference>
<dbReference type="Pfam" id="PF13483">
    <property type="entry name" value="Lactamase_B_3"/>
    <property type="match status" value="1"/>
</dbReference>
<dbReference type="KEGG" id="lem:LEN_2612"/>
<dbReference type="GO" id="GO:0005737">
    <property type="term" value="C:cytoplasm"/>
    <property type="evidence" value="ECO:0007669"/>
    <property type="project" value="TreeGrafter"/>
</dbReference>
<proteinExistence type="predicted"/>
<feature type="domain" description="Diiron non-heme beta-hydroxylase N-terminal" evidence="1">
    <location>
        <begin position="7"/>
        <end position="214"/>
    </location>
</feature>
<evidence type="ECO:0000313" key="2">
    <source>
        <dbReference type="EMBL" id="BAV98099.1"/>
    </source>
</evidence>
<dbReference type="RefSeq" id="WP_096378623.1">
    <property type="nucleotide sequence ID" value="NZ_AP014940.1"/>
</dbReference>
<dbReference type="GeneID" id="83064458"/>
<dbReference type="PANTHER" id="PTHR15032">
    <property type="entry name" value="N-ACYL-PHOSPHATIDYLETHANOLAMINE-HYDROLYZING PHOSPHOLIPASE D"/>
    <property type="match status" value="1"/>
</dbReference>
<gene>
    <name evidence="2" type="ORF">LEN_2612</name>
</gene>
<name>A0AAU9AHJ4_LYSEN</name>
<evidence type="ECO:0000313" key="3">
    <source>
        <dbReference type="Proteomes" id="UP000218824"/>
    </source>
</evidence>
<evidence type="ECO:0000259" key="1">
    <source>
        <dbReference type="Pfam" id="PF18456"/>
    </source>
</evidence>
<dbReference type="Pfam" id="PF18456">
    <property type="entry name" value="CmlA_N"/>
    <property type="match status" value="1"/>
</dbReference>